<sequence length="236" mass="25882">MVTAENREELKEINDISINDFSVGEKDMKNSKPEVMESETSHFGPWMLVRKSPRYKGKGYAAVKENKFDGLGGSRFASLNDNAEVGVENSTQASGHTEATAGKNNKEEGSIIVSKKLKLKSPRETSAETLNLSNKLDSVILHKMKTLQKQGITGLEGRFTQVTLPNPELVDYALLKRGMNTVLNPLTIPPDKDNSSKSQGGMEIDMVSSSHESLGMKEDVNHLVTADLDCQIKTLS</sequence>
<gene>
    <name evidence="2" type="ORF">RIF29_31835</name>
</gene>
<keyword evidence="3" id="KW-1185">Reference proteome</keyword>
<dbReference type="EMBL" id="JAYWIO010000006">
    <property type="protein sequence ID" value="KAK7257685.1"/>
    <property type="molecule type" value="Genomic_DNA"/>
</dbReference>
<name>A0AAN9EMU7_CROPI</name>
<feature type="region of interest" description="Disordered" evidence="1">
    <location>
        <begin position="87"/>
        <end position="107"/>
    </location>
</feature>
<evidence type="ECO:0000313" key="2">
    <source>
        <dbReference type="EMBL" id="KAK7257685.1"/>
    </source>
</evidence>
<proteinExistence type="predicted"/>
<reference evidence="2 3" key="1">
    <citation type="submission" date="2024-01" db="EMBL/GenBank/DDBJ databases">
        <title>The genomes of 5 underutilized Papilionoideae crops provide insights into root nodulation and disease resistanc.</title>
        <authorList>
            <person name="Yuan L."/>
        </authorList>
    </citation>
    <scope>NUCLEOTIDE SEQUENCE [LARGE SCALE GENOMIC DNA]</scope>
    <source>
        <strain evidence="2">ZHUSHIDOU_FW_LH</strain>
        <tissue evidence="2">Leaf</tissue>
    </source>
</reference>
<protein>
    <submittedName>
        <fullName evidence="2">Uncharacterized protein</fullName>
    </submittedName>
</protein>
<comment type="caution">
    <text evidence="2">The sequence shown here is derived from an EMBL/GenBank/DDBJ whole genome shotgun (WGS) entry which is preliminary data.</text>
</comment>
<dbReference type="AlphaFoldDB" id="A0AAN9EMU7"/>
<organism evidence="2 3">
    <name type="scientific">Crotalaria pallida</name>
    <name type="common">Smooth rattlebox</name>
    <name type="synonym">Crotalaria striata</name>
    <dbReference type="NCBI Taxonomy" id="3830"/>
    <lineage>
        <taxon>Eukaryota</taxon>
        <taxon>Viridiplantae</taxon>
        <taxon>Streptophyta</taxon>
        <taxon>Embryophyta</taxon>
        <taxon>Tracheophyta</taxon>
        <taxon>Spermatophyta</taxon>
        <taxon>Magnoliopsida</taxon>
        <taxon>eudicotyledons</taxon>
        <taxon>Gunneridae</taxon>
        <taxon>Pentapetalae</taxon>
        <taxon>rosids</taxon>
        <taxon>fabids</taxon>
        <taxon>Fabales</taxon>
        <taxon>Fabaceae</taxon>
        <taxon>Papilionoideae</taxon>
        <taxon>50 kb inversion clade</taxon>
        <taxon>genistoids sensu lato</taxon>
        <taxon>core genistoids</taxon>
        <taxon>Crotalarieae</taxon>
        <taxon>Crotalaria</taxon>
    </lineage>
</organism>
<feature type="compositionally biased region" description="Polar residues" evidence="1">
    <location>
        <begin position="88"/>
        <end position="97"/>
    </location>
</feature>
<accession>A0AAN9EMU7</accession>
<evidence type="ECO:0000313" key="3">
    <source>
        <dbReference type="Proteomes" id="UP001372338"/>
    </source>
</evidence>
<dbReference type="Proteomes" id="UP001372338">
    <property type="component" value="Unassembled WGS sequence"/>
</dbReference>
<evidence type="ECO:0000256" key="1">
    <source>
        <dbReference type="SAM" id="MobiDB-lite"/>
    </source>
</evidence>